<dbReference type="AlphaFoldDB" id="A0AA39YPL6"/>
<sequence length="272" mass="29884">MHAWNQPTNPSITQSITISTFASQPARPPACQPASQPASLPARPASSRDSLLSSRLVSSRLGRRRRRRSVGRSELCPALPCPALSLRLRLRLRLFPCEHSDTHTQHTHTYHTFPCNNFPCHRSPGAPPSSPSPHAWLYDMAVRHGWPAVLPLLKSRGCTCVSVLGDGGVSGLERVPDPGRHLGRWASHGHHGHHLSHHMALRHLVSLFSPQGPCLVSLCTPRLHWTEGSLASPLLKVRGGGGGDRSCRNHQVWRLGQDLYSNGEGEKENSRL</sequence>
<gene>
    <name evidence="2" type="ORF">B0T16DRAFT_11842</name>
</gene>
<dbReference type="Proteomes" id="UP001174936">
    <property type="component" value="Unassembled WGS sequence"/>
</dbReference>
<reference evidence="2" key="1">
    <citation type="submission" date="2023-06" db="EMBL/GenBank/DDBJ databases">
        <title>Genome-scale phylogeny and comparative genomics of the fungal order Sordariales.</title>
        <authorList>
            <consortium name="Lawrence Berkeley National Laboratory"/>
            <person name="Hensen N."/>
            <person name="Bonometti L."/>
            <person name="Westerberg I."/>
            <person name="Brannstrom I.O."/>
            <person name="Guillou S."/>
            <person name="Cros-Aarteil S."/>
            <person name="Calhoun S."/>
            <person name="Haridas S."/>
            <person name="Kuo A."/>
            <person name="Mondo S."/>
            <person name="Pangilinan J."/>
            <person name="Riley R."/>
            <person name="Labutti K."/>
            <person name="Andreopoulos B."/>
            <person name="Lipzen A."/>
            <person name="Chen C."/>
            <person name="Yanf M."/>
            <person name="Daum C."/>
            <person name="Ng V."/>
            <person name="Clum A."/>
            <person name="Steindorff A."/>
            <person name="Ohm R."/>
            <person name="Martin F."/>
            <person name="Silar P."/>
            <person name="Natvig D."/>
            <person name="Lalanne C."/>
            <person name="Gautier V."/>
            <person name="Ament-Velasquez S.L."/>
            <person name="Kruys A."/>
            <person name="Hutchinson M.I."/>
            <person name="Powell A.J."/>
            <person name="Barry K."/>
            <person name="Miller A.N."/>
            <person name="Grigoriev I.V."/>
            <person name="Debuchy R."/>
            <person name="Gladieux P."/>
            <person name="Thoren M.H."/>
            <person name="Johannesson H."/>
        </authorList>
    </citation>
    <scope>NUCLEOTIDE SEQUENCE</scope>
    <source>
        <strain evidence="2">SMH2532-1</strain>
    </source>
</reference>
<accession>A0AA39YPL6</accession>
<evidence type="ECO:0000313" key="2">
    <source>
        <dbReference type="EMBL" id="KAK0655436.1"/>
    </source>
</evidence>
<comment type="caution">
    <text evidence="2">The sequence shown here is derived from an EMBL/GenBank/DDBJ whole genome shotgun (WGS) entry which is preliminary data.</text>
</comment>
<organism evidence="2 3">
    <name type="scientific">Cercophora newfieldiana</name>
    <dbReference type="NCBI Taxonomy" id="92897"/>
    <lineage>
        <taxon>Eukaryota</taxon>
        <taxon>Fungi</taxon>
        <taxon>Dikarya</taxon>
        <taxon>Ascomycota</taxon>
        <taxon>Pezizomycotina</taxon>
        <taxon>Sordariomycetes</taxon>
        <taxon>Sordariomycetidae</taxon>
        <taxon>Sordariales</taxon>
        <taxon>Lasiosphaeriaceae</taxon>
        <taxon>Cercophora</taxon>
    </lineage>
</organism>
<protein>
    <submittedName>
        <fullName evidence="2">Uncharacterized protein</fullName>
    </submittedName>
</protein>
<keyword evidence="3" id="KW-1185">Reference proteome</keyword>
<feature type="compositionally biased region" description="Low complexity" evidence="1">
    <location>
        <begin position="32"/>
        <end position="51"/>
    </location>
</feature>
<evidence type="ECO:0000313" key="3">
    <source>
        <dbReference type="Proteomes" id="UP001174936"/>
    </source>
</evidence>
<dbReference type="EMBL" id="JAULSV010000001">
    <property type="protein sequence ID" value="KAK0655436.1"/>
    <property type="molecule type" value="Genomic_DNA"/>
</dbReference>
<name>A0AA39YPL6_9PEZI</name>
<evidence type="ECO:0000256" key="1">
    <source>
        <dbReference type="SAM" id="MobiDB-lite"/>
    </source>
</evidence>
<proteinExistence type="predicted"/>
<feature type="region of interest" description="Disordered" evidence="1">
    <location>
        <begin position="23"/>
        <end position="51"/>
    </location>
</feature>